<organism evidence="3 4">
    <name type="scientific">Mobilicoccus pelagius NBRC 104925</name>
    <dbReference type="NCBI Taxonomy" id="1089455"/>
    <lineage>
        <taxon>Bacteria</taxon>
        <taxon>Bacillati</taxon>
        <taxon>Actinomycetota</taxon>
        <taxon>Actinomycetes</taxon>
        <taxon>Micrococcales</taxon>
        <taxon>Dermatophilaceae</taxon>
        <taxon>Mobilicoccus</taxon>
    </lineage>
</organism>
<dbReference type="CDD" id="cd00229">
    <property type="entry name" value="SGNH_hydrolase"/>
    <property type="match status" value="1"/>
</dbReference>
<proteinExistence type="predicted"/>
<dbReference type="eggNOG" id="COG2755">
    <property type="taxonomic scope" value="Bacteria"/>
</dbReference>
<dbReference type="Pfam" id="PF13472">
    <property type="entry name" value="Lipase_GDSL_2"/>
    <property type="match status" value="1"/>
</dbReference>
<dbReference type="SUPFAM" id="SSF52266">
    <property type="entry name" value="SGNH hydrolase"/>
    <property type="match status" value="1"/>
</dbReference>
<evidence type="ECO:0000313" key="4">
    <source>
        <dbReference type="Proteomes" id="UP000004367"/>
    </source>
</evidence>
<dbReference type="AlphaFoldDB" id="H5UNH7"/>
<dbReference type="Proteomes" id="UP000004367">
    <property type="component" value="Unassembled WGS sequence"/>
</dbReference>
<evidence type="ECO:0000256" key="1">
    <source>
        <dbReference type="SAM" id="SignalP"/>
    </source>
</evidence>
<evidence type="ECO:0000313" key="3">
    <source>
        <dbReference type="EMBL" id="GAB47285.1"/>
    </source>
</evidence>
<sequence>MRCLPVGVVVLSFVLGLFAGGLPTAAASPAETTATVRPYLVLGDSLSAGYQPGQGDEKRGGYAARVASGMARRGTPVRITNLACTGEGTSTMRTGGRCAYREGSQRAAALAFLRAHPDTTLVTVSLGAIDLLRCLSERGRTYRVDVRCTQRSIGRLRPRLTSLLTELRRAAPNARILVLDYYDPFQAASLRGTSTRAAASLSGIVRTQVNAAVRGAARDAGVRVAYVTESFDDGWLRRVDLPGHGRVPVRVARICTWTWMCSRGDIHPNDQGYRVIGDAVLRSLTQRR</sequence>
<accession>H5UNH7</accession>
<dbReference type="RefSeq" id="WP_009481183.1">
    <property type="nucleotide sequence ID" value="NZ_BAFE01000007.1"/>
</dbReference>
<feature type="chain" id="PRO_5038652604" evidence="1">
    <location>
        <begin position="20"/>
        <end position="288"/>
    </location>
</feature>
<dbReference type="InterPro" id="IPR051532">
    <property type="entry name" value="Ester_Hydrolysis_Enzymes"/>
</dbReference>
<comment type="caution">
    <text evidence="3">The sequence shown here is derived from an EMBL/GenBank/DDBJ whole genome shotgun (WGS) entry which is preliminary data.</text>
</comment>
<dbReference type="OrthoDB" id="154486at2"/>
<evidence type="ECO:0000259" key="2">
    <source>
        <dbReference type="Pfam" id="PF13472"/>
    </source>
</evidence>
<dbReference type="GO" id="GO:0004622">
    <property type="term" value="F:phosphatidylcholine lysophospholipase activity"/>
    <property type="evidence" value="ECO:0007669"/>
    <property type="project" value="TreeGrafter"/>
</dbReference>
<protein>
    <submittedName>
        <fullName evidence="3">Putative esterase</fullName>
    </submittedName>
</protein>
<dbReference type="InterPro" id="IPR013830">
    <property type="entry name" value="SGNH_hydro"/>
</dbReference>
<name>H5UNH7_9MICO</name>
<keyword evidence="4" id="KW-1185">Reference proteome</keyword>
<keyword evidence="1" id="KW-0732">Signal</keyword>
<dbReference type="InterPro" id="IPR036514">
    <property type="entry name" value="SGNH_hydro_sf"/>
</dbReference>
<feature type="domain" description="SGNH hydrolase-type esterase" evidence="2">
    <location>
        <begin position="41"/>
        <end position="275"/>
    </location>
</feature>
<gene>
    <name evidence="3" type="ORF">MOPEL_007_01010</name>
</gene>
<dbReference type="EMBL" id="BAFE01000007">
    <property type="protein sequence ID" value="GAB47285.1"/>
    <property type="molecule type" value="Genomic_DNA"/>
</dbReference>
<feature type="signal peptide" evidence="1">
    <location>
        <begin position="1"/>
        <end position="19"/>
    </location>
</feature>
<reference evidence="3 4" key="1">
    <citation type="submission" date="2012-02" db="EMBL/GenBank/DDBJ databases">
        <title>Whole genome shotgun sequence of Mobilicoccus pelagius NBRC 104925.</title>
        <authorList>
            <person name="Yoshida Y."/>
            <person name="Hosoyama A."/>
            <person name="Tsuchikane K."/>
            <person name="Katsumata H."/>
            <person name="Yamazaki S."/>
            <person name="Fujita N."/>
        </authorList>
    </citation>
    <scope>NUCLEOTIDE SEQUENCE [LARGE SCALE GENOMIC DNA]</scope>
    <source>
        <strain evidence="3 4">NBRC 104925</strain>
    </source>
</reference>
<dbReference type="Gene3D" id="3.40.50.1110">
    <property type="entry name" value="SGNH hydrolase"/>
    <property type="match status" value="1"/>
</dbReference>
<dbReference type="PANTHER" id="PTHR30383">
    <property type="entry name" value="THIOESTERASE 1/PROTEASE 1/LYSOPHOSPHOLIPASE L1"/>
    <property type="match status" value="1"/>
</dbReference>
<dbReference type="STRING" id="1089455.MOPEL_007_01010"/>
<dbReference type="PANTHER" id="PTHR30383:SF5">
    <property type="entry name" value="SGNH HYDROLASE-TYPE ESTERASE DOMAIN-CONTAINING PROTEIN"/>
    <property type="match status" value="1"/>
</dbReference>